<evidence type="ECO:0000313" key="1">
    <source>
        <dbReference type="EMBL" id="SVC88493.1"/>
    </source>
</evidence>
<name>A0A382QSP3_9ZZZZ</name>
<dbReference type="AlphaFoldDB" id="A0A382QSP3"/>
<protein>
    <submittedName>
        <fullName evidence="1">Uncharacterized protein</fullName>
    </submittedName>
</protein>
<dbReference type="EMBL" id="UINC01116626">
    <property type="protein sequence ID" value="SVC88493.1"/>
    <property type="molecule type" value="Genomic_DNA"/>
</dbReference>
<proteinExistence type="predicted"/>
<sequence>MQLEPLLKKPVPERLILRKLTNNSLPIIFTLDTSLILTFSSEPVAKCGSVIFFYGKFPIPR</sequence>
<gene>
    <name evidence="1" type="ORF">METZ01_LOCUS341347</name>
</gene>
<organism evidence="1">
    <name type="scientific">marine metagenome</name>
    <dbReference type="NCBI Taxonomy" id="408172"/>
    <lineage>
        <taxon>unclassified sequences</taxon>
        <taxon>metagenomes</taxon>
        <taxon>ecological metagenomes</taxon>
    </lineage>
</organism>
<reference evidence="1" key="1">
    <citation type="submission" date="2018-05" db="EMBL/GenBank/DDBJ databases">
        <authorList>
            <person name="Lanie J.A."/>
            <person name="Ng W.-L."/>
            <person name="Kazmierczak K.M."/>
            <person name="Andrzejewski T.M."/>
            <person name="Davidsen T.M."/>
            <person name="Wayne K.J."/>
            <person name="Tettelin H."/>
            <person name="Glass J.I."/>
            <person name="Rusch D."/>
            <person name="Podicherti R."/>
            <person name="Tsui H.-C.T."/>
            <person name="Winkler M.E."/>
        </authorList>
    </citation>
    <scope>NUCLEOTIDE SEQUENCE</scope>
</reference>
<accession>A0A382QSP3</accession>